<dbReference type="AlphaFoldDB" id="E6PKQ0"/>
<comment type="caution">
    <text evidence="1">The sequence shown here is derived from an EMBL/GenBank/DDBJ whole genome shotgun (WGS) entry which is preliminary data.</text>
</comment>
<accession>E6PKQ0</accession>
<dbReference type="EMBL" id="CABM01000006">
    <property type="protein sequence ID" value="CBH95501.1"/>
    <property type="molecule type" value="Genomic_DNA"/>
</dbReference>
<organism evidence="1">
    <name type="scientific">mine drainage metagenome</name>
    <dbReference type="NCBI Taxonomy" id="410659"/>
    <lineage>
        <taxon>unclassified sequences</taxon>
        <taxon>metagenomes</taxon>
        <taxon>ecological metagenomes</taxon>
    </lineage>
</organism>
<name>E6PKQ0_9ZZZZ</name>
<reference evidence="1" key="1">
    <citation type="submission" date="2009-10" db="EMBL/GenBank/DDBJ databases">
        <title>Diversity of trophic interactions inside an arsenic-rich microbial ecosystem.</title>
        <authorList>
            <person name="Bertin P.N."/>
            <person name="Heinrich-Salmeron A."/>
            <person name="Pelletier E."/>
            <person name="Goulhen-Chollet F."/>
            <person name="Arsene-Ploetze F."/>
            <person name="Gallien S."/>
            <person name="Calteau A."/>
            <person name="Vallenet D."/>
            <person name="Casiot C."/>
            <person name="Chane-Woon-Ming B."/>
            <person name="Giloteaux L."/>
            <person name="Barakat M."/>
            <person name="Bonnefoy V."/>
            <person name="Bruneel O."/>
            <person name="Chandler M."/>
            <person name="Cleiss J."/>
            <person name="Duran R."/>
            <person name="Elbaz-Poulichet F."/>
            <person name="Fonknechten N."/>
            <person name="Lauga B."/>
            <person name="Mornico D."/>
            <person name="Ortet P."/>
            <person name="Schaeffer C."/>
            <person name="Siguier P."/>
            <person name="Alexander Thil Smith A."/>
            <person name="Van Dorsselaer A."/>
            <person name="Weissenbach J."/>
            <person name="Medigue C."/>
            <person name="Le Paslier D."/>
        </authorList>
    </citation>
    <scope>NUCLEOTIDE SEQUENCE</scope>
</reference>
<evidence type="ECO:0000313" key="1">
    <source>
        <dbReference type="EMBL" id="CBH95501.1"/>
    </source>
</evidence>
<protein>
    <submittedName>
        <fullName evidence="1">Integrase, catalytic region</fullName>
    </submittedName>
</protein>
<sequence length="153" mass="17386">MVIDMNEAQVRTVVQVRQILEGTQELEFRAGEDDEGRYRWIDEVLRRLGYRQLGRSDRGAVLAYLQRLSGYSRAQVTRLVGRWVDGQSLVKQYRAPEHAFARRYTAADVALLADVDRAMGTLSGPATACVLRRQRGVLLKCCALARHDRLPVQ</sequence>
<gene>
    <name evidence="1" type="ORF">CARN2_1762</name>
</gene>
<proteinExistence type="predicted"/>